<dbReference type="Pfam" id="PF18862">
    <property type="entry name" value="ApeA_NTD1"/>
    <property type="match status" value="1"/>
</dbReference>
<evidence type="ECO:0000313" key="3">
    <source>
        <dbReference type="EMBL" id="RYB93717.1"/>
    </source>
</evidence>
<organism evidence="3 4">
    <name type="scientific">Nocardioides oleivorans</name>
    <dbReference type="NCBI Taxonomy" id="273676"/>
    <lineage>
        <taxon>Bacteria</taxon>
        <taxon>Bacillati</taxon>
        <taxon>Actinomycetota</taxon>
        <taxon>Actinomycetes</taxon>
        <taxon>Propionibacteriales</taxon>
        <taxon>Nocardioidaceae</taxon>
        <taxon>Nocardioides</taxon>
    </lineage>
</organism>
<gene>
    <name evidence="3" type="ORF">EUA93_04705</name>
</gene>
<feature type="domain" description="ApeA N-terminal" evidence="2">
    <location>
        <begin position="59"/>
        <end position="260"/>
    </location>
</feature>
<evidence type="ECO:0000259" key="1">
    <source>
        <dbReference type="Pfam" id="PF18739"/>
    </source>
</evidence>
<feature type="domain" description="Apea-like HEPN" evidence="1">
    <location>
        <begin position="320"/>
        <end position="389"/>
    </location>
</feature>
<dbReference type="EMBL" id="SDWT01000001">
    <property type="protein sequence ID" value="RYB93717.1"/>
    <property type="molecule type" value="Genomic_DNA"/>
</dbReference>
<keyword evidence="4" id="KW-1185">Reference proteome</keyword>
<dbReference type="Pfam" id="PF18739">
    <property type="entry name" value="HEPN_Apea"/>
    <property type="match status" value="1"/>
</dbReference>
<dbReference type="Proteomes" id="UP000294071">
    <property type="component" value="Unassembled WGS sequence"/>
</dbReference>
<dbReference type="InterPro" id="IPR041223">
    <property type="entry name" value="ApeA_NTD"/>
</dbReference>
<comment type="caution">
    <text evidence="3">The sequence shown here is derived from an EMBL/GenBank/DDBJ whole genome shotgun (WGS) entry which is preliminary data.</text>
</comment>
<accession>A0A4Q2RX70</accession>
<dbReference type="RefSeq" id="WP_129399075.1">
    <property type="nucleotide sequence ID" value="NZ_SDWT01000001.1"/>
</dbReference>
<dbReference type="AlphaFoldDB" id="A0A4Q2RX70"/>
<sequence length="409" mass="46757">MAFDNGEDIELTLNFDHGDPIGRRFSGRSMSYGDDPEYELHDYSMPSQAWFHDPHGVICLVEPHGRSHSFGILQEGRLRFAYAVEVGDIGLRYERINAMQSRIEGLEEWIPISSIEHEYVQEDDSTLSSTFTVRRQPPVRISRVLNAEIRPAYSFMASTVPGQTTLADEMRVKTSAGRARPWHEHLDVHQGVRDLLVVSGWRDYGTWDLSVYRQDDPERALAGNALGDRWASVSTYAMPKPTENDQRNRFLFRFDDVGARGIGRWLRLRRTHRRAIAGMIYSVGMPGVALETSISEAGAALEHLGYGIAVERDEPPGRHLASHLRRVAEQCHADVGVDLDTWPDRFADAYNTVKHPDRPDEWDTLDLHNILRESRLLFRTWVAHRLGVSALDVERNRGIVSMSRPYERW</sequence>
<proteinExistence type="predicted"/>
<reference evidence="3 4" key="1">
    <citation type="submission" date="2019-01" db="EMBL/GenBank/DDBJ databases">
        <title>Novel species of Nocardioides.</title>
        <authorList>
            <person name="Liu Q."/>
            <person name="Xin Y.-H."/>
        </authorList>
    </citation>
    <scope>NUCLEOTIDE SEQUENCE [LARGE SCALE GENOMIC DNA]</scope>
    <source>
        <strain evidence="3 4">CGMCC 4.6882</strain>
    </source>
</reference>
<evidence type="ECO:0000259" key="2">
    <source>
        <dbReference type="Pfam" id="PF18862"/>
    </source>
</evidence>
<dbReference type="OrthoDB" id="5087769at2"/>
<name>A0A4Q2RX70_9ACTN</name>
<evidence type="ECO:0008006" key="5">
    <source>
        <dbReference type="Google" id="ProtNLM"/>
    </source>
</evidence>
<dbReference type="InterPro" id="IPR041229">
    <property type="entry name" value="HEPN_Apea"/>
</dbReference>
<evidence type="ECO:0000313" key="4">
    <source>
        <dbReference type="Proteomes" id="UP000294071"/>
    </source>
</evidence>
<protein>
    <recommendedName>
        <fullName evidence="5">ApeA N-terminal domain-containing protein</fullName>
    </recommendedName>
</protein>